<dbReference type="HAMAP" id="MF_00341">
    <property type="entry name" value="UPF0146"/>
    <property type="match status" value="1"/>
</dbReference>
<evidence type="ECO:0000256" key="2">
    <source>
        <dbReference type="HAMAP-Rule" id="MF_00341"/>
    </source>
</evidence>
<evidence type="ECO:0000313" key="5">
    <source>
        <dbReference type="Proteomes" id="UP000608662"/>
    </source>
</evidence>
<reference evidence="4" key="1">
    <citation type="submission" date="2019-12" db="EMBL/GenBank/DDBJ databases">
        <title>Whole-genome sequence of Halomicrobium mukohataei pws1.</title>
        <authorList>
            <person name="Verma D.K."/>
            <person name="Gopal K."/>
            <person name="Prasad E.S."/>
        </authorList>
    </citation>
    <scope>NUCLEOTIDE SEQUENCE</scope>
    <source>
        <strain evidence="4">Pws1</strain>
    </source>
</reference>
<dbReference type="InterPro" id="IPR029063">
    <property type="entry name" value="SAM-dependent_MTases_sf"/>
</dbReference>
<dbReference type="AlphaFoldDB" id="A0A847UBX3"/>
<feature type="region of interest" description="Disordered" evidence="3">
    <location>
        <begin position="110"/>
        <end position="135"/>
    </location>
</feature>
<dbReference type="RefSeq" id="WP_170092596.1">
    <property type="nucleotide sequence ID" value="NZ_WOYG01000001.1"/>
</dbReference>
<gene>
    <name evidence="4" type="ORF">GOC74_01375</name>
</gene>
<sequence length="135" mass="14741">MNDPRSALVARLADFERVVEVGVGRRPDVARRLAQRGVDVTVTDVVRRDVPRGLTFVLDDVTDPAPGVYDDAEAVYALNCPPELHRPLRALAREHGLACSFTTLGGDPPAVAVDREQLPGGETLYRVREDGPKDK</sequence>
<dbReference type="Gene3D" id="3.40.50.150">
    <property type="entry name" value="Vaccinia Virus protein VP39"/>
    <property type="match status" value="1"/>
</dbReference>
<name>A0A847UBX3_9EURY</name>
<dbReference type="InterPro" id="IPR005353">
    <property type="entry name" value="UPF0146"/>
</dbReference>
<dbReference type="Pfam" id="PF03686">
    <property type="entry name" value="UPF0146"/>
    <property type="match status" value="1"/>
</dbReference>
<proteinExistence type="inferred from homology"/>
<dbReference type="Proteomes" id="UP000608662">
    <property type="component" value="Unassembled WGS sequence"/>
</dbReference>
<comment type="caution">
    <text evidence="4">The sequence shown here is derived from an EMBL/GenBank/DDBJ whole genome shotgun (WGS) entry which is preliminary data.</text>
</comment>
<protein>
    <recommendedName>
        <fullName evidence="2">UPF0146 protein GOC74_01375</fullName>
    </recommendedName>
</protein>
<accession>A0A847UBX3</accession>
<evidence type="ECO:0000256" key="3">
    <source>
        <dbReference type="SAM" id="MobiDB-lite"/>
    </source>
</evidence>
<evidence type="ECO:0000313" key="4">
    <source>
        <dbReference type="EMBL" id="NLV08588.1"/>
    </source>
</evidence>
<evidence type="ECO:0000256" key="1">
    <source>
        <dbReference type="ARBA" id="ARBA00006969"/>
    </source>
</evidence>
<comment type="similarity">
    <text evidence="1 2">Belongs to the UPF0146 family.</text>
</comment>
<feature type="compositionally biased region" description="Basic and acidic residues" evidence="3">
    <location>
        <begin position="125"/>
        <end position="135"/>
    </location>
</feature>
<dbReference type="EMBL" id="WOYG01000001">
    <property type="protein sequence ID" value="NLV08588.1"/>
    <property type="molecule type" value="Genomic_DNA"/>
</dbReference>
<organism evidence="4 5">
    <name type="scientific">Halomicrobium mukohataei</name>
    <dbReference type="NCBI Taxonomy" id="57705"/>
    <lineage>
        <taxon>Archaea</taxon>
        <taxon>Methanobacteriati</taxon>
        <taxon>Methanobacteriota</taxon>
        <taxon>Stenosarchaea group</taxon>
        <taxon>Halobacteria</taxon>
        <taxon>Halobacteriales</taxon>
        <taxon>Haloarculaceae</taxon>
        <taxon>Halomicrobium</taxon>
    </lineage>
</organism>
<dbReference type="GeneID" id="94360342"/>